<name>A0ABD1GAK1_SALDI</name>
<evidence type="ECO:0000313" key="3">
    <source>
        <dbReference type="EMBL" id="KAL1540234.1"/>
    </source>
</evidence>
<dbReference type="EMBL" id="JBEAFC010000009">
    <property type="protein sequence ID" value="KAL1540234.1"/>
    <property type="molecule type" value="Genomic_DNA"/>
</dbReference>
<dbReference type="PROSITE" id="PS00674">
    <property type="entry name" value="AAA"/>
    <property type="match status" value="1"/>
</dbReference>
<feature type="domain" description="AAA+ ATPase" evidence="2">
    <location>
        <begin position="185"/>
        <end position="322"/>
    </location>
</feature>
<feature type="region of interest" description="Disordered" evidence="1">
    <location>
        <begin position="62"/>
        <end position="134"/>
    </location>
</feature>
<keyword evidence="4" id="KW-1185">Reference proteome</keyword>
<dbReference type="PANTHER" id="PTHR48470">
    <property type="entry name" value="CELL DIVISION CONTROL PROTEIN 48 C ISOFORM 1"/>
    <property type="match status" value="1"/>
</dbReference>
<sequence>MFHRVRRRRSKNLSDAQIVQLICSAFPAVKLSRRNRKLLIERVEKISPLSCRILSAVDEPAAKRPKIDESRNVNRQIEVARASTSASSSDSNCREIHSARSHKSGGDGREKDANGGTVAIVGDLGQGNESGASKREVNSYEDKWPMFCDIGGACCLGSEMLEDLKNVVIVPMRQLKLRHYFVGKPTTAILLHGPPGCGKTMLARAIGNEARMPFYETSAVELKSGVSGILELFLRAYKNAPSIVFIDEIDALTLETESLSQCPVRQLIACMNAPVNDGFDSKRSNSLPGSYVLTIGATNKPNALDLALRRRFDREFFLDVPEKYERRDILSVLTSNYKVEDDFSFEELVGCTQGFVAGDLVKLVNLARMFALNRVIGQRSYENSFNDGVELYETPFSDEELEDLTLTMCDVLEAIETLRPSAKMENFSTIPYTNWDDVGGLQLLKLELECRIVKRIKFPQVYASLGDIGVKNMPNSFFLYGPPGCGKTLIVHALAKEAGVHFMHIKGTELSKFAWNKLMVANIFKCAKTHPPCIVFFDELDIYFTDKDLEKDEDEWLSEEYAEIRNQLRYIKEESRVYVIVKSSRLDIMDCMPLIKEVFGRVLYVPLPTPEERGEILKALAVDKPIDAEVDLMALGKDVACENFSGSDLFALVAEASKFSIDRPSLSCGCNMTITNADFKAALAKVSPSLSAKKLKKWVLHAEKIDVVRGVSVMDW</sequence>
<dbReference type="InterPro" id="IPR003960">
    <property type="entry name" value="ATPase_AAA_CS"/>
</dbReference>
<feature type="compositionally biased region" description="Basic and acidic residues" evidence="1">
    <location>
        <begin position="92"/>
        <end position="113"/>
    </location>
</feature>
<feature type="domain" description="AAA+ ATPase" evidence="2">
    <location>
        <begin position="473"/>
        <end position="609"/>
    </location>
</feature>
<dbReference type="PANTHER" id="PTHR48470:SF1">
    <property type="entry name" value="CELL DIVISION CONTROL PROTEIN 48 C ISOFORM 1"/>
    <property type="match status" value="1"/>
</dbReference>
<dbReference type="InterPro" id="IPR003959">
    <property type="entry name" value="ATPase_AAA_core"/>
</dbReference>
<comment type="caution">
    <text evidence="3">The sequence shown here is derived from an EMBL/GenBank/DDBJ whole genome shotgun (WGS) entry which is preliminary data.</text>
</comment>
<proteinExistence type="predicted"/>
<protein>
    <submittedName>
        <fullName evidence="3">Cell division control protein 48 C-like isoform X1</fullName>
    </submittedName>
</protein>
<dbReference type="Proteomes" id="UP001567538">
    <property type="component" value="Unassembled WGS sequence"/>
</dbReference>
<dbReference type="InterPro" id="IPR003593">
    <property type="entry name" value="AAA+_ATPase"/>
</dbReference>
<dbReference type="AlphaFoldDB" id="A0ABD1GAK1"/>
<feature type="compositionally biased region" description="Basic and acidic residues" evidence="1">
    <location>
        <begin position="62"/>
        <end position="72"/>
    </location>
</feature>
<evidence type="ECO:0000256" key="1">
    <source>
        <dbReference type="SAM" id="MobiDB-lite"/>
    </source>
</evidence>
<dbReference type="Gene3D" id="1.10.8.60">
    <property type="match status" value="2"/>
</dbReference>
<dbReference type="InterPro" id="IPR055278">
    <property type="entry name" value="CDC48c"/>
</dbReference>
<feature type="compositionally biased region" description="Low complexity" evidence="1">
    <location>
        <begin position="80"/>
        <end position="91"/>
    </location>
</feature>
<organism evidence="3 4">
    <name type="scientific">Salvia divinorum</name>
    <name type="common">Maria pastora</name>
    <name type="synonym">Diviner's sage</name>
    <dbReference type="NCBI Taxonomy" id="28513"/>
    <lineage>
        <taxon>Eukaryota</taxon>
        <taxon>Viridiplantae</taxon>
        <taxon>Streptophyta</taxon>
        <taxon>Embryophyta</taxon>
        <taxon>Tracheophyta</taxon>
        <taxon>Spermatophyta</taxon>
        <taxon>Magnoliopsida</taxon>
        <taxon>eudicotyledons</taxon>
        <taxon>Gunneridae</taxon>
        <taxon>Pentapetalae</taxon>
        <taxon>asterids</taxon>
        <taxon>lamiids</taxon>
        <taxon>Lamiales</taxon>
        <taxon>Lamiaceae</taxon>
        <taxon>Nepetoideae</taxon>
        <taxon>Mentheae</taxon>
        <taxon>Salviinae</taxon>
        <taxon>Salvia</taxon>
        <taxon>Salvia subgen. Calosphace</taxon>
    </lineage>
</organism>
<reference evidence="3 4" key="1">
    <citation type="submission" date="2024-06" db="EMBL/GenBank/DDBJ databases">
        <title>A chromosome level genome sequence of Diviner's sage (Salvia divinorum).</title>
        <authorList>
            <person name="Ford S.A."/>
            <person name="Ro D.-K."/>
            <person name="Ness R.W."/>
            <person name="Phillips M.A."/>
        </authorList>
    </citation>
    <scope>NUCLEOTIDE SEQUENCE [LARGE SCALE GENOMIC DNA]</scope>
    <source>
        <strain evidence="3">SAF-2024a</strain>
        <tissue evidence="3">Leaf</tissue>
    </source>
</reference>
<accession>A0ABD1GAK1</accession>
<dbReference type="InterPro" id="IPR027417">
    <property type="entry name" value="P-loop_NTPase"/>
</dbReference>
<dbReference type="SMART" id="SM00382">
    <property type="entry name" value="AAA"/>
    <property type="match status" value="2"/>
</dbReference>
<dbReference type="SUPFAM" id="SSF52540">
    <property type="entry name" value="P-loop containing nucleoside triphosphate hydrolases"/>
    <property type="match status" value="2"/>
</dbReference>
<gene>
    <name evidence="3" type="ORF">AAHA92_24616</name>
</gene>
<dbReference type="Pfam" id="PF00004">
    <property type="entry name" value="AAA"/>
    <property type="match status" value="2"/>
</dbReference>
<evidence type="ECO:0000313" key="4">
    <source>
        <dbReference type="Proteomes" id="UP001567538"/>
    </source>
</evidence>
<dbReference type="Gene3D" id="3.40.50.300">
    <property type="entry name" value="P-loop containing nucleotide triphosphate hydrolases"/>
    <property type="match status" value="2"/>
</dbReference>
<evidence type="ECO:0000259" key="2">
    <source>
        <dbReference type="SMART" id="SM00382"/>
    </source>
</evidence>